<protein>
    <submittedName>
        <fullName evidence="1">Uncharacterized protein</fullName>
    </submittedName>
</protein>
<name>A0A427B9A2_ENSVE</name>
<dbReference type="AlphaFoldDB" id="A0A427B9A2"/>
<comment type="caution">
    <text evidence="1">The sequence shown here is derived from an EMBL/GenBank/DDBJ whole genome shotgun (WGS) entry which is preliminary data.</text>
</comment>
<proteinExistence type="predicted"/>
<dbReference type="Proteomes" id="UP000287651">
    <property type="component" value="Unassembled WGS sequence"/>
</dbReference>
<evidence type="ECO:0000313" key="2">
    <source>
        <dbReference type="Proteomes" id="UP000287651"/>
    </source>
</evidence>
<accession>A0A427B9A2</accession>
<reference evidence="1 2" key="1">
    <citation type="journal article" date="2014" name="Agronomy (Basel)">
        <title>A Draft Genome Sequence for Ensete ventricosum, the Drought-Tolerant Tree Against Hunger.</title>
        <authorList>
            <person name="Harrison J."/>
            <person name="Moore K.A."/>
            <person name="Paszkiewicz K."/>
            <person name="Jones T."/>
            <person name="Grant M."/>
            <person name="Ambacheew D."/>
            <person name="Muzemil S."/>
            <person name="Studholme D.J."/>
        </authorList>
    </citation>
    <scope>NUCLEOTIDE SEQUENCE [LARGE SCALE GENOMIC DNA]</scope>
</reference>
<dbReference type="EMBL" id="AMZH03000183">
    <property type="protein sequence ID" value="RRT85072.1"/>
    <property type="molecule type" value="Genomic_DNA"/>
</dbReference>
<organism evidence="1 2">
    <name type="scientific">Ensete ventricosum</name>
    <name type="common">Abyssinian banana</name>
    <name type="synonym">Musa ensete</name>
    <dbReference type="NCBI Taxonomy" id="4639"/>
    <lineage>
        <taxon>Eukaryota</taxon>
        <taxon>Viridiplantae</taxon>
        <taxon>Streptophyta</taxon>
        <taxon>Embryophyta</taxon>
        <taxon>Tracheophyta</taxon>
        <taxon>Spermatophyta</taxon>
        <taxon>Magnoliopsida</taxon>
        <taxon>Liliopsida</taxon>
        <taxon>Zingiberales</taxon>
        <taxon>Musaceae</taxon>
        <taxon>Ensete</taxon>
    </lineage>
</organism>
<gene>
    <name evidence="1" type="ORF">B296_00003489</name>
</gene>
<evidence type="ECO:0000313" key="1">
    <source>
        <dbReference type="EMBL" id="RRT85072.1"/>
    </source>
</evidence>
<sequence>MDYRLKQYQEKLNALKSNGGPEAVAKAEERAVELQEELERTRLEEDGSVTYESGYQVALGRFYARYPDAEVEEDPFTIHPEDDLVPM</sequence>